<evidence type="ECO:0000256" key="13">
    <source>
        <dbReference type="SAM" id="MobiDB-lite"/>
    </source>
</evidence>
<evidence type="ECO:0000256" key="2">
    <source>
        <dbReference type="ARBA" id="ARBA00005993"/>
    </source>
</evidence>
<keyword evidence="6 12" id="KW-0805">Transcription regulation</keyword>
<reference evidence="17" key="1">
    <citation type="submission" date="2022-11" db="UniProtKB">
        <authorList>
            <consortium name="WormBaseParasite"/>
        </authorList>
    </citation>
    <scope>IDENTIFICATION</scope>
</reference>
<comment type="similarity">
    <text evidence="2 12">Belongs to the nuclear hormone receptor family.</text>
</comment>
<feature type="domain" description="NR LBD" evidence="15">
    <location>
        <begin position="190"/>
        <end position="460"/>
    </location>
</feature>
<dbReference type="InterPro" id="IPR001723">
    <property type="entry name" value="Nuclear_hrmn_rcpt"/>
</dbReference>
<keyword evidence="8 12" id="KW-0804">Transcription</keyword>
<evidence type="ECO:0000256" key="5">
    <source>
        <dbReference type="ARBA" id="ARBA00022833"/>
    </source>
</evidence>
<evidence type="ECO:0000313" key="17">
    <source>
        <dbReference type="WBParaSite" id="PSAMB.scaffold335size56070.g4883.t1"/>
    </source>
</evidence>
<dbReference type="Pfam" id="PF00105">
    <property type="entry name" value="zf-C4"/>
    <property type="match status" value="1"/>
</dbReference>
<dbReference type="CDD" id="cd06960">
    <property type="entry name" value="NR_DBD_HNF4A"/>
    <property type="match status" value="1"/>
</dbReference>
<evidence type="ECO:0000256" key="12">
    <source>
        <dbReference type="RuleBase" id="RU004334"/>
    </source>
</evidence>
<keyword evidence="7 12" id="KW-0238">DNA-binding</keyword>
<keyword evidence="3 12" id="KW-0479">Metal-binding</keyword>
<dbReference type="PROSITE" id="PS00031">
    <property type="entry name" value="NUCLEAR_REC_DBD_1"/>
    <property type="match status" value="1"/>
</dbReference>
<dbReference type="PROSITE" id="PS51843">
    <property type="entry name" value="NR_LBD"/>
    <property type="match status" value="1"/>
</dbReference>
<dbReference type="GO" id="GO:0003700">
    <property type="term" value="F:DNA-binding transcription factor activity"/>
    <property type="evidence" value="ECO:0007669"/>
    <property type="project" value="InterPro"/>
</dbReference>
<protein>
    <submittedName>
        <fullName evidence="17">Uncharacterized protein</fullName>
    </submittedName>
</protein>
<name>A0A914W7S8_9BILA</name>
<dbReference type="Gene3D" id="1.10.565.10">
    <property type="entry name" value="Retinoid X Receptor"/>
    <property type="match status" value="1"/>
</dbReference>
<keyword evidence="16" id="KW-1185">Reference proteome</keyword>
<dbReference type="SUPFAM" id="SSF57716">
    <property type="entry name" value="Glucocorticoid receptor-like (DNA-binding domain)"/>
    <property type="match status" value="1"/>
</dbReference>
<dbReference type="GO" id="GO:0008270">
    <property type="term" value="F:zinc ion binding"/>
    <property type="evidence" value="ECO:0007669"/>
    <property type="project" value="UniProtKB-KW"/>
</dbReference>
<dbReference type="Pfam" id="PF00104">
    <property type="entry name" value="Hormone_recep"/>
    <property type="match status" value="1"/>
</dbReference>
<dbReference type="InterPro" id="IPR035500">
    <property type="entry name" value="NHR-like_dom_sf"/>
</dbReference>
<evidence type="ECO:0000259" key="14">
    <source>
        <dbReference type="PROSITE" id="PS51030"/>
    </source>
</evidence>
<keyword evidence="4 12" id="KW-0863">Zinc-finger</keyword>
<accession>A0A914W7S8</accession>
<dbReference type="FunFam" id="3.30.50.10:FF:000030">
    <property type="entry name" value="Nuclear Hormone Receptor family"/>
    <property type="match status" value="1"/>
</dbReference>
<dbReference type="InterPro" id="IPR013088">
    <property type="entry name" value="Znf_NHR/GATA"/>
</dbReference>
<comment type="function">
    <text evidence="11">Orphan nuclear receptor.</text>
</comment>
<dbReference type="SMART" id="SM00399">
    <property type="entry name" value="ZnF_C4"/>
    <property type="match status" value="1"/>
</dbReference>
<comment type="subcellular location">
    <subcellularLocation>
        <location evidence="1 12">Nucleus</location>
    </subcellularLocation>
</comment>
<evidence type="ECO:0000256" key="8">
    <source>
        <dbReference type="ARBA" id="ARBA00023163"/>
    </source>
</evidence>
<dbReference type="InterPro" id="IPR049636">
    <property type="entry name" value="HNF4-like_DBD"/>
</dbReference>
<dbReference type="WBParaSite" id="PSAMB.scaffold335size56070.g4883.t1">
    <property type="protein sequence ID" value="PSAMB.scaffold335size56070.g4883.t1"/>
    <property type="gene ID" value="PSAMB.scaffold335size56070.g4883"/>
</dbReference>
<dbReference type="PROSITE" id="PS51030">
    <property type="entry name" value="NUCLEAR_REC_DBD_2"/>
    <property type="match status" value="1"/>
</dbReference>
<dbReference type="InterPro" id="IPR052496">
    <property type="entry name" value="Orphan_Nuclear_Rcpt"/>
</dbReference>
<feature type="region of interest" description="Disordered" evidence="13">
    <location>
        <begin position="114"/>
        <end position="178"/>
    </location>
</feature>
<evidence type="ECO:0000256" key="7">
    <source>
        <dbReference type="ARBA" id="ARBA00023125"/>
    </source>
</evidence>
<feature type="compositionally biased region" description="Basic residues" evidence="13">
    <location>
        <begin position="123"/>
        <end position="132"/>
    </location>
</feature>
<dbReference type="PRINTS" id="PR00398">
    <property type="entry name" value="STRDHORMONER"/>
</dbReference>
<dbReference type="PANTHER" id="PTHR47519">
    <property type="entry name" value="NUCLEAR HORMONE RECEPTOR FAMILY MEMBER NHR-31-RELATED"/>
    <property type="match status" value="1"/>
</dbReference>
<dbReference type="Gene3D" id="3.30.50.10">
    <property type="entry name" value="Erythroid Transcription Factor GATA-1, subunit A"/>
    <property type="match status" value="1"/>
</dbReference>
<evidence type="ECO:0000256" key="3">
    <source>
        <dbReference type="ARBA" id="ARBA00022723"/>
    </source>
</evidence>
<dbReference type="GO" id="GO:0000978">
    <property type="term" value="F:RNA polymerase II cis-regulatory region sequence-specific DNA binding"/>
    <property type="evidence" value="ECO:0007669"/>
    <property type="project" value="InterPro"/>
</dbReference>
<keyword evidence="10 12" id="KW-0539">Nucleus</keyword>
<dbReference type="PRINTS" id="PR00047">
    <property type="entry name" value="STROIDFINGER"/>
</dbReference>
<dbReference type="SUPFAM" id="SSF48508">
    <property type="entry name" value="Nuclear receptor ligand-binding domain"/>
    <property type="match status" value="1"/>
</dbReference>
<organism evidence="16 17">
    <name type="scientific">Plectus sambesii</name>
    <dbReference type="NCBI Taxonomy" id="2011161"/>
    <lineage>
        <taxon>Eukaryota</taxon>
        <taxon>Metazoa</taxon>
        <taxon>Ecdysozoa</taxon>
        <taxon>Nematoda</taxon>
        <taxon>Chromadorea</taxon>
        <taxon>Plectida</taxon>
        <taxon>Plectina</taxon>
        <taxon>Plectoidea</taxon>
        <taxon>Plectidae</taxon>
        <taxon>Plectus</taxon>
    </lineage>
</organism>
<proteinExistence type="inferred from homology"/>
<evidence type="ECO:0000256" key="6">
    <source>
        <dbReference type="ARBA" id="ARBA00023015"/>
    </source>
</evidence>
<dbReference type="InterPro" id="IPR001628">
    <property type="entry name" value="Znf_hrmn_rcpt"/>
</dbReference>
<dbReference type="Proteomes" id="UP000887566">
    <property type="component" value="Unplaced"/>
</dbReference>
<evidence type="ECO:0000256" key="9">
    <source>
        <dbReference type="ARBA" id="ARBA00023170"/>
    </source>
</evidence>
<sequence length="488" mass="52720">MSGEGPHDGAATLIGTRPVYTIESLLGASAPHFSGMKTDDESICVVCTDEASGRHYGVIACFGCKGFFRRTIRAGQSYVCRYENKCRIDKVGRNVCRACRFQKCVNVGMESDAIRPDRDKTGRQRNPRKSSVVKKTSVASAPGELPSLHNSPGSTDGSPPPPPPQLQPTTSAVASASPPMRSDVLNTLLEIETICSQLRDANVLPRPTVSVSLVDAVTRPSLVAAREEISFDGSLGRATSTDFRKGLRRLIVLTLDYANTLKPVADLPVDEKIALIRNCVGSFALLVTAYRTLQSGANADLICLPTRHFLQRNAHVTHISADKATDNVDFQNAAALMNRQNCLKERILDELVTPMRRLGVTEEEFVALKAIATLDPQAKGVRADAATRLAAARDSVQHALFEYLATSRGTKEAASRFAHLLLLLPTLSKISDFCAGTLSLAEGMGFVVDVMLNELMIDPDTKAKASMGIDAKTHRSNTSTITAQIKLE</sequence>
<dbReference type="SMART" id="SM00430">
    <property type="entry name" value="HOLI"/>
    <property type="match status" value="1"/>
</dbReference>
<evidence type="ECO:0000256" key="1">
    <source>
        <dbReference type="ARBA" id="ARBA00004123"/>
    </source>
</evidence>
<dbReference type="GO" id="GO:0005634">
    <property type="term" value="C:nucleus"/>
    <property type="evidence" value="ECO:0007669"/>
    <property type="project" value="UniProtKB-SubCell"/>
</dbReference>
<evidence type="ECO:0000256" key="10">
    <source>
        <dbReference type="ARBA" id="ARBA00023242"/>
    </source>
</evidence>
<feature type="domain" description="Nuclear receptor" evidence="14">
    <location>
        <begin position="41"/>
        <end position="116"/>
    </location>
</feature>
<evidence type="ECO:0000256" key="4">
    <source>
        <dbReference type="ARBA" id="ARBA00022771"/>
    </source>
</evidence>
<evidence type="ECO:0000313" key="16">
    <source>
        <dbReference type="Proteomes" id="UP000887566"/>
    </source>
</evidence>
<dbReference type="InterPro" id="IPR000536">
    <property type="entry name" value="Nucl_hrmn_rcpt_lig-bd"/>
</dbReference>
<dbReference type="PANTHER" id="PTHR47519:SF5">
    <property type="entry name" value="NUCLEAR HORMONE RECEPTOR E75"/>
    <property type="match status" value="1"/>
</dbReference>
<keyword evidence="5 12" id="KW-0862">Zinc</keyword>
<evidence type="ECO:0000256" key="11">
    <source>
        <dbReference type="ARBA" id="ARBA00037512"/>
    </source>
</evidence>
<evidence type="ECO:0000259" key="15">
    <source>
        <dbReference type="PROSITE" id="PS51843"/>
    </source>
</evidence>
<keyword evidence="9 12" id="KW-0675">Receptor</keyword>
<dbReference type="AlphaFoldDB" id="A0A914W7S8"/>